<evidence type="ECO:0000313" key="1">
    <source>
        <dbReference type="EMBL" id="ONG37746.1"/>
    </source>
</evidence>
<dbReference type="OrthoDB" id="6717534at2"/>
<dbReference type="RefSeq" id="WP_076879183.1">
    <property type="nucleotide sequence ID" value="NZ_MLCN01000044.1"/>
</dbReference>
<evidence type="ECO:0000313" key="2">
    <source>
        <dbReference type="Proteomes" id="UP000192132"/>
    </source>
</evidence>
<name>A0A1S8CSP9_9GAMM</name>
<reference evidence="1 2" key="1">
    <citation type="submission" date="2016-10" db="EMBL/GenBank/DDBJ databases">
        <title>Draft Genome sequence of Alkanindiges sp. strain H1.</title>
        <authorList>
            <person name="Subhash Y."/>
            <person name="Lee S."/>
        </authorList>
    </citation>
    <scope>NUCLEOTIDE SEQUENCE [LARGE SCALE GENOMIC DNA]</scope>
    <source>
        <strain evidence="1 2">H1</strain>
    </source>
</reference>
<accession>A0A1S8CSP9</accession>
<dbReference type="EMBL" id="MLCN01000044">
    <property type="protein sequence ID" value="ONG37746.1"/>
    <property type="molecule type" value="Genomic_DNA"/>
</dbReference>
<dbReference type="AlphaFoldDB" id="A0A1S8CSP9"/>
<proteinExistence type="predicted"/>
<dbReference type="Proteomes" id="UP000192132">
    <property type="component" value="Unassembled WGS sequence"/>
</dbReference>
<keyword evidence="2" id="KW-1185">Reference proteome</keyword>
<sequence>MIIHLLVRDNPNVTFSIDSEPAYLKEELYIHRITSGYEKLWQELKLPKFMHVALKKTFEHTTNMVYLYDLEHEQKLNEIGFCEIIKVN</sequence>
<protein>
    <submittedName>
        <fullName evidence="1">Uncharacterized protein</fullName>
    </submittedName>
</protein>
<gene>
    <name evidence="1" type="ORF">BKE30_13810</name>
</gene>
<comment type="caution">
    <text evidence="1">The sequence shown here is derived from an EMBL/GenBank/DDBJ whole genome shotgun (WGS) entry which is preliminary data.</text>
</comment>
<organism evidence="1 2">
    <name type="scientific">Alkanindiges hydrocarboniclasticus</name>
    <dbReference type="NCBI Taxonomy" id="1907941"/>
    <lineage>
        <taxon>Bacteria</taxon>
        <taxon>Pseudomonadati</taxon>
        <taxon>Pseudomonadota</taxon>
        <taxon>Gammaproteobacteria</taxon>
        <taxon>Moraxellales</taxon>
        <taxon>Moraxellaceae</taxon>
        <taxon>Alkanindiges</taxon>
    </lineage>
</organism>